<evidence type="ECO:0000313" key="1">
    <source>
        <dbReference type="EMBL" id="PGS93545.1"/>
    </source>
</evidence>
<proteinExistence type="predicted"/>
<comment type="caution">
    <text evidence="1">The sequence shown here is derived from an EMBL/GenBank/DDBJ whole genome shotgun (WGS) entry which is preliminary data.</text>
</comment>
<accession>A0A2C1CZ81</accession>
<sequence length="59" mass="6838">MVNSDDPRYASFKGNLEDLMEENPGLKFDFIRVETDIKITDIGFGVDELQVKDWSKKIE</sequence>
<name>A0A2C1CZ81_BACCE</name>
<evidence type="ECO:0000313" key="2">
    <source>
        <dbReference type="Proteomes" id="UP000225872"/>
    </source>
</evidence>
<gene>
    <name evidence="1" type="ORF">COD09_25360</name>
</gene>
<reference evidence="1 2" key="1">
    <citation type="submission" date="2017-09" db="EMBL/GenBank/DDBJ databases">
        <title>Large-scale bioinformatics analysis of Bacillus genomes uncovers conserved roles of natural products in bacterial physiology.</title>
        <authorList>
            <consortium name="Agbiome Team Llc"/>
            <person name="Bleich R.M."/>
            <person name="Grubbs K.J."/>
            <person name="Santa Maria K.C."/>
            <person name="Allen S.E."/>
            <person name="Farag S."/>
            <person name="Shank E.A."/>
            <person name="Bowers A."/>
        </authorList>
    </citation>
    <scope>NUCLEOTIDE SEQUENCE [LARGE SCALE GENOMIC DNA]</scope>
    <source>
        <strain evidence="1 2">AFS041432</strain>
    </source>
</reference>
<organism evidence="1 2">
    <name type="scientific">Bacillus cereus</name>
    <dbReference type="NCBI Taxonomy" id="1396"/>
    <lineage>
        <taxon>Bacteria</taxon>
        <taxon>Bacillati</taxon>
        <taxon>Bacillota</taxon>
        <taxon>Bacilli</taxon>
        <taxon>Bacillales</taxon>
        <taxon>Bacillaceae</taxon>
        <taxon>Bacillus</taxon>
        <taxon>Bacillus cereus group</taxon>
    </lineage>
</organism>
<protein>
    <submittedName>
        <fullName evidence="1">Uncharacterized protein</fullName>
    </submittedName>
</protein>
<dbReference type="AlphaFoldDB" id="A0A2C1CZ81"/>
<dbReference type="EMBL" id="NULO01000124">
    <property type="protein sequence ID" value="PGS93545.1"/>
    <property type="molecule type" value="Genomic_DNA"/>
</dbReference>
<dbReference type="Proteomes" id="UP000225872">
    <property type="component" value="Unassembled WGS sequence"/>
</dbReference>